<evidence type="ECO:0000256" key="4">
    <source>
        <dbReference type="ARBA" id="ARBA00022801"/>
    </source>
</evidence>
<dbReference type="GO" id="GO:0006071">
    <property type="term" value="P:glycerol metabolic process"/>
    <property type="evidence" value="ECO:0007669"/>
    <property type="project" value="UniProtKB-KW"/>
</dbReference>
<dbReference type="Pfam" id="PF03009">
    <property type="entry name" value="GDPD"/>
    <property type="match status" value="1"/>
</dbReference>
<evidence type="ECO:0000256" key="3">
    <source>
        <dbReference type="ARBA" id="ARBA00022798"/>
    </source>
</evidence>
<accession>A0AAN7QQC6</accession>
<dbReference type="InterPro" id="IPR017946">
    <property type="entry name" value="PLC-like_Pdiesterase_TIM-brl"/>
</dbReference>
<comment type="similarity">
    <text evidence="1">Belongs to the glycerophosphoryl diester phosphodiesterase family.</text>
</comment>
<evidence type="ECO:0000256" key="2">
    <source>
        <dbReference type="ARBA" id="ARBA00012247"/>
    </source>
</evidence>
<sequence>MALEAVHVSDVLCFDKVSETSELTLPSSSASTPCFSQGSEDSRAERKVYELPGKFLVMGHRGYGMNMLQSPDRRMKSVKENSVVSFNAAAGFPVDFIEFDVQVTKDECPVIFHDNFIITKLDHGELMEKRVTELTLDEFLSYGPQREPGNVVGRPLFRRTKDGRIFEWKVEDDAPLCTLHEVFENVDSTVGFNVELKFDDHMTYKETDLTRILQAVLRVVHDHAKDRAIIFSSFQPDAALLTRKLQCTYPVLFLTNGGSEIFADARRNSLDEAMKVCLSGRLQGIVSEVKAVLRNPGAVALIKESCLSFITYGQLNNIPEVVYMQHRIGVGGVIVDLVKEITAIVSDFMTRSSEEAAAGEDIGGFKGVVVKGEVEISLLLKFIPELMQQSCHQSI</sequence>
<evidence type="ECO:0000313" key="8">
    <source>
        <dbReference type="Proteomes" id="UP001346149"/>
    </source>
</evidence>
<dbReference type="PROSITE" id="PS51704">
    <property type="entry name" value="GP_PDE"/>
    <property type="match status" value="1"/>
</dbReference>
<dbReference type="FunFam" id="3.20.20.190:FF:000034">
    <property type="entry name" value="Glycerophosphodiester phosphodiesterase GDPD2"/>
    <property type="match status" value="1"/>
</dbReference>
<dbReference type="Proteomes" id="UP001346149">
    <property type="component" value="Unassembled WGS sequence"/>
</dbReference>
<dbReference type="EC" id="3.1.4.46" evidence="2"/>
<dbReference type="EMBL" id="JAXQNO010000020">
    <property type="protein sequence ID" value="KAK4772188.1"/>
    <property type="molecule type" value="Genomic_DNA"/>
</dbReference>
<organism evidence="7 8">
    <name type="scientific">Trapa natans</name>
    <name type="common">Water chestnut</name>
    <dbReference type="NCBI Taxonomy" id="22666"/>
    <lineage>
        <taxon>Eukaryota</taxon>
        <taxon>Viridiplantae</taxon>
        <taxon>Streptophyta</taxon>
        <taxon>Embryophyta</taxon>
        <taxon>Tracheophyta</taxon>
        <taxon>Spermatophyta</taxon>
        <taxon>Magnoliopsida</taxon>
        <taxon>eudicotyledons</taxon>
        <taxon>Gunneridae</taxon>
        <taxon>Pentapetalae</taxon>
        <taxon>rosids</taxon>
        <taxon>malvids</taxon>
        <taxon>Myrtales</taxon>
        <taxon>Lythraceae</taxon>
        <taxon>Trapa</taxon>
    </lineage>
</organism>
<comment type="caution">
    <text evidence="7">The sequence shown here is derived from an EMBL/GenBank/DDBJ whole genome shotgun (WGS) entry which is preliminary data.</text>
</comment>
<evidence type="ECO:0000256" key="5">
    <source>
        <dbReference type="ARBA" id="ARBA00047512"/>
    </source>
</evidence>
<proteinExistence type="inferred from homology"/>
<evidence type="ECO:0000313" key="7">
    <source>
        <dbReference type="EMBL" id="KAK4772188.1"/>
    </source>
</evidence>
<dbReference type="SUPFAM" id="SSF51695">
    <property type="entry name" value="PLC-like phosphodiesterases"/>
    <property type="match status" value="1"/>
</dbReference>
<protein>
    <recommendedName>
        <fullName evidence="2">glycerophosphodiester phosphodiesterase</fullName>
        <ecNumber evidence="2">3.1.4.46</ecNumber>
    </recommendedName>
</protein>
<keyword evidence="4" id="KW-0378">Hydrolase</keyword>
<reference evidence="7 8" key="1">
    <citation type="journal article" date="2023" name="Hortic Res">
        <title>Pangenome of water caltrop reveals structural variations and asymmetric subgenome divergence after allopolyploidization.</title>
        <authorList>
            <person name="Zhang X."/>
            <person name="Chen Y."/>
            <person name="Wang L."/>
            <person name="Yuan Y."/>
            <person name="Fang M."/>
            <person name="Shi L."/>
            <person name="Lu R."/>
            <person name="Comes H.P."/>
            <person name="Ma Y."/>
            <person name="Chen Y."/>
            <person name="Huang G."/>
            <person name="Zhou Y."/>
            <person name="Zheng Z."/>
            <person name="Qiu Y."/>
        </authorList>
    </citation>
    <scope>NUCLEOTIDE SEQUENCE [LARGE SCALE GENOMIC DNA]</scope>
    <source>
        <strain evidence="7">F231</strain>
    </source>
</reference>
<dbReference type="PANTHER" id="PTHR22958">
    <property type="entry name" value="GLYCEROPHOSPHORYL DIESTER PHOSPHODIESTERASE"/>
    <property type="match status" value="1"/>
</dbReference>
<dbReference type="InterPro" id="IPR051578">
    <property type="entry name" value="GDPD"/>
</dbReference>
<dbReference type="AlphaFoldDB" id="A0AAN7QQC6"/>
<dbReference type="Gene3D" id="3.20.20.190">
    <property type="entry name" value="Phosphatidylinositol (PI) phosphodiesterase"/>
    <property type="match status" value="1"/>
</dbReference>
<keyword evidence="3" id="KW-0319">Glycerol metabolism</keyword>
<comment type="catalytic activity">
    <reaction evidence="5">
        <text>a sn-glycero-3-phosphodiester + H2O = an alcohol + sn-glycerol 3-phosphate + H(+)</text>
        <dbReference type="Rhea" id="RHEA:12969"/>
        <dbReference type="ChEBI" id="CHEBI:15377"/>
        <dbReference type="ChEBI" id="CHEBI:15378"/>
        <dbReference type="ChEBI" id="CHEBI:30879"/>
        <dbReference type="ChEBI" id="CHEBI:57597"/>
        <dbReference type="ChEBI" id="CHEBI:83408"/>
        <dbReference type="EC" id="3.1.4.46"/>
    </reaction>
</comment>
<dbReference type="GO" id="GO:0008889">
    <property type="term" value="F:glycerophosphodiester phosphodiesterase activity"/>
    <property type="evidence" value="ECO:0007669"/>
    <property type="project" value="UniProtKB-EC"/>
</dbReference>
<dbReference type="PANTHER" id="PTHR22958:SF34">
    <property type="entry name" value="GLYCEROPHOSPHODIESTER PHOSPHODIESTERASE GDPD3"/>
    <property type="match status" value="1"/>
</dbReference>
<keyword evidence="8" id="KW-1185">Reference proteome</keyword>
<name>A0AAN7QQC6_TRANT</name>
<dbReference type="InterPro" id="IPR030395">
    <property type="entry name" value="GP_PDE_dom"/>
</dbReference>
<dbReference type="GO" id="GO:0046475">
    <property type="term" value="P:glycerophospholipid catabolic process"/>
    <property type="evidence" value="ECO:0007669"/>
    <property type="project" value="TreeGrafter"/>
</dbReference>
<evidence type="ECO:0000259" key="6">
    <source>
        <dbReference type="PROSITE" id="PS51704"/>
    </source>
</evidence>
<evidence type="ECO:0000256" key="1">
    <source>
        <dbReference type="ARBA" id="ARBA00007277"/>
    </source>
</evidence>
<gene>
    <name evidence="7" type="ORF">SAY86_013963</name>
</gene>
<feature type="domain" description="GP-PDE" evidence="6">
    <location>
        <begin position="55"/>
        <end position="345"/>
    </location>
</feature>